<protein>
    <submittedName>
        <fullName evidence="1">Uncharacterized protein</fullName>
    </submittedName>
</protein>
<keyword evidence="2" id="KW-1185">Reference proteome</keyword>
<accession>A0A1R3FXR2</accession>
<evidence type="ECO:0000313" key="1">
    <source>
        <dbReference type="EMBL" id="OMO50639.1"/>
    </source>
</evidence>
<feature type="non-terminal residue" evidence="1">
    <location>
        <position position="1"/>
    </location>
</feature>
<proteinExistence type="predicted"/>
<dbReference type="AlphaFoldDB" id="A0A1R3FXR2"/>
<reference evidence="1 2" key="1">
    <citation type="submission" date="2013-09" db="EMBL/GenBank/DDBJ databases">
        <title>Corchorus capsularis genome sequencing.</title>
        <authorList>
            <person name="Alam M."/>
            <person name="Haque M.S."/>
            <person name="Islam M.S."/>
            <person name="Emdad E.M."/>
            <person name="Islam M.M."/>
            <person name="Ahmed B."/>
            <person name="Halim A."/>
            <person name="Hossen Q.M.M."/>
            <person name="Hossain M.Z."/>
            <person name="Ahmed R."/>
            <person name="Khan M.M."/>
            <person name="Islam R."/>
            <person name="Rashid M.M."/>
            <person name="Khan S.A."/>
            <person name="Rahman M.S."/>
            <person name="Alam M."/>
        </authorList>
    </citation>
    <scope>NUCLEOTIDE SEQUENCE [LARGE SCALE GENOMIC DNA]</scope>
    <source>
        <strain evidence="2">cv. CVL-1</strain>
        <tissue evidence="1">Whole seedling</tissue>
    </source>
</reference>
<organism evidence="1 2">
    <name type="scientific">Corchorus capsularis</name>
    <name type="common">Jute</name>
    <dbReference type="NCBI Taxonomy" id="210143"/>
    <lineage>
        <taxon>Eukaryota</taxon>
        <taxon>Viridiplantae</taxon>
        <taxon>Streptophyta</taxon>
        <taxon>Embryophyta</taxon>
        <taxon>Tracheophyta</taxon>
        <taxon>Spermatophyta</taxon>
        <taxon>Magnoliopsida</taxon>
        <taxon>eudicotyledons</taxon>
        <taxon>Gunneridae</taxon>
        <taxon>Pentapetalae</taxon>
        <taxon>rosids</taxon>
        <taxon>malvids</taxon>
        <taxon>Malvales</taxon>
        <taxon>Malvaceae</taxon>
        <taxon>Grewioideae</taxon>
        <taxon>Apeibeae</taxon>
        <taxon>Corchorus</taxon>
    </lineage>
</organism>
<sequence length="21" mass="2355">TFVYLLTAVKFVGIINSRGQK</sequence>
<dbReference type="EMBL" id="AWWV01016084">
    <property type="protein sequence ID" value="OMO50639.1"/>
    <property type="molecule type" value="Genomic_DNA"/>
</dbReference>
<dbReference type="Gramene" id="OMO50639">
    <property type="protein sequence ID" value="OMO50639"/>
    <property type="gene ID" value="CCACVL1_30337"/>
</dbReference>
<gene>
    <name evidence="1" type="ORF">CCACVL1_30337</name>
</gene>
<comment type="caution">
    <text evidence="1">The sequence shown here is derived from an EMBL/GenBank/DDBJ whole genome shotgun (WGS) entry which is preliminary data.</text>
</comment>
<name>A0A1R3FXR2_COCAP</name>
<evidence type="ECO:0000313" key="2">
    <source>
        <dbReference type="Proteomes" id="UP000188268"/>
    </source>
</evidence>
<dbReference type="Proteomes" id="UP000188268">
    <property type="component" value="Unassembled WGS sequence"/>
</dbReference>